<comment type="similarity">
    <text evidence="1">Belongs to the N-acetylmuramoyl-L-alanine amidase 2 family.</text>
</comment>
<feature type="domain" description="Peptidoglycan recognition protein family" evidence="5">
    <location>
        <begin position="58"/>
        <end position="207"/>
    </location>
</feature>
<feature type="signal peptide" evidence="3">
    <location>
        <begin position="1"/>
        <end position="28"/>
    </location>
</feature>
<evidence type="ECO:0000313" key="7">
    <source>
        <dbReference type="Proteomes" id="UP000189677"/>
    </source>
</evidence>
<gene>
    <name evidence="6" type="ORF">BBN63_06160</name>
</gene>
<dbReference type="OrthoDB" id="514320at2"/>
<name>A0A1U9QNP0_STRNV</name>
<dbReference type="PROSITE" id="PS51318">
    <property type="entry name" value="TAT"/>
    <property type="match status" value="1"/>
</dbReference>
<dbReference type="PANTHER" id="PTHR11022">
    <property type="entry name" value="PEPTIDOGLYCAN RECOGNITION PROTEIN"/>
    <property type="match status" value="1"/>
</dbReference>
<dbReference type="SMART" id="SM00701">
    <property type="entry name" value="PGRP"/>
    <property type="match status" value="1"/>
</dbReference>
<dbReference type="InterPro" id="IPR006311">
    <property type="entry name" value="TAT_signal"/>
</dbReference>
<dbReference type="RefSeq" id="WP_078074412.1">
    <property type="nucleotide sequence ID" value="NZ_CP018047.1"/>
</dbReference>
<evidence type="ECO:0008006" key="8">
    <source>
        <dbReference type="Google" id="ProtNLM"/>
    </source>
</evidence>
<evidence type="ECO:0000313" key="6">
    <source>
        <dbReference type="EMBL" id="AQU65886.1"/>
    </source>
</evidence>
<dbReference type="GO" id="GO:0008270">
    <property type="term" value="F:zinc ion binding"/>
    <property type="evidence" value="ECO:0007669"/>
    <property type="project" value="InterPro"/>
</dbReference>
<dbReference type="Pfam" id="PF01510">
    <property type="entry name" value="Amidase_2"/>
    <property type="match status" value="1"/>
</dbReference>
<sequence length="260" mass="28093">MSIDRRVLLRGVGWAAAASAGLTLAADAAGEAGEDGPAPRPRPQARPERPLRWAAAAPAVEPRTFWQERPPPRRKPERTANEVKAVFIHHTSGPNDYTRPEVAGLIRRFAVDHVDSRRWDDIGYNFLVDRGGIIYEGRAGGIANPVVGAHTIGFNIATVGIAAIGDFSDGTPVPEPMVDSLSRLIAWKLGLYGVDPRGTAVLVSTNDASRYKKGTRQIFRTVSGHRDGYSTGCPGGALYAELPRIRARAARFQGRPQDKA</sequence>
<keyword evidence="3" id="KW-0732">Signal</keyword>
<feature type="region of interest" description="Disordered" evidence="2">
    <location>
        <begin position="28"/>
        <end position="53"/>
    </location>
</feature>
<dbReference type="GO" id="GO:0008745">
    <property type="term" value="F:N-acetylmuramoyl-L-alanine amidase activity"/>
    <property type="evidence" value="ECO:0007669"/>
    <property type="project" value="InterPro"/>
</dbReference>
<dbReference type="EMBL" id="CP018047">
    <property type="protein sequence ID" value="AQU65886.1"/>
    <property type="molecule type" value="Genomic_DNA"/>
</dbReference>
<feature type="chain" id="PRO_5012324000" description="N-acetylmuramoyl-L-alanine amidase" evidence="3">
    <location>
        <begin position="29"/>
        <end position="260"/>
    </location>
</feature>
<dbReference type="InterPro" id="IPR015510">
    <property type="entry name" value="PGRP"/>
</dbReference>
<evidence type="ECO:0000256" key="3">
    <source>
        <dbReference type="SAM" id="SignalP"/>
    </source>
</evidence>
<dbReference type="SMART" id="SM00644">
    <property type="entry name" value="Ami_2"/>
    <property type="match status" value="1"/>
</dbReference>
<dbReference type="CDD" id="cd06583">
    <property type="entry name" value="PGRP"/>
    <property type="match status" value="1"/>
</dbReference>
<dbReference type="KEGG" id="snw:BBN63_06160"/>
<dbReference type="AlphaFoldDB" id="A0A1U9QNP0"/>
<dbReference type="InterPro" id="IPR006619">
    <property type="entry name" value="PGRP_domain_met/bac"/>
</dbReference>
<dbReference type="Gene3D" id="3.40.80.10">
    <property type="entry name" value="Peptidoglycan recognition protein-like"/>
    <property type="match status" value="1"/>
</dbReference>
<keyword evidence="7" id="KW-1185">Reference proteome</keyword>
<reference evidence="6 7" key="1">
    <citation type="submission" date="2016-11" db="EMBL/GenBank/DDBJ databases">
        <title>Complete genome sequence of Streptomyces niveus SCSIO 3406.</title>
        <authorList>
            <person name="Zhu Q."/>
            <person name="Cheng W."/>
            <person name="Song Y."/>
            <person name="Li Q."/>
            <person name="Ju J."/>
        </authorList>
    </citation>
    <scope>NUCLEOTIDE SEQUENCE [LARGE SCALE GENOMIC DNA]</scope>
    <source>
        <strain evidence="6 7">SCSIO 3406</strain>
    </source>
</reference>
<dbReference type="InterPro" id="IPR036505">
    <property type="entry name" value="Amidase/PGRP_sf"/>
</dbReference>
<proteinExistence type="inferred from homology"/>
<dbReference type="Proteomes" id="UP000189677">
    <property type="component" value="Chromosome"/>
</dbReference>
<dbReference type="GO" id="GO:0009253">
    <property type="term" value="P:peptidoglycan catabolic process"/>
    <property type="evidence" value="ECO:0007669"/>
    <property type="project" value="InterPro"/>
</dbReference>
<organism evidence="6 7">
    <name type="scientific">Streptomyces niveus</name>
    <name type="common">Streptomyces spheroides</name>
    <dbReference type="NCBI Taxonomy" id="193462"/>
    <lineage>
        <taxon>Bacteria</taxon>
        <taxon>Bacillati</taxon>
        <taxon>Actinomycetota</taxon>
        <taxon>Actinomycetes</taxon>
        <taxon>Kitasatosporales</taxon>
        <taxon>Streptomycetaceae</taxon>
        <taxon>Streptomyces</taxon>
    </lineage>
</organism>
<dbReference type="InterPro" id="IPR002502">
    <property type="entry name" value="Amidase_domain"/>
</dbReference>
<dbReference type="PANTHER" id="PTHR11022:SF41">
    <property type="entry name" value="PEPTIDOGLYCAN-RECOGNITION PROTEIN LC-RELATED"/>
    <property type="match status" value="1"/>
</dbReference>
<evidence type="ECO:0000256" key="1">
    <source>
        <dbReference type="ARBA" id="ARBA00007553"/>
    </source>
</evidence>
<accession>A0A1U9QNP0</accession>
<evidence type="ECO:0000259" key="4">
    <source>
        <dbReference type="SMART" id="SM00644"/>
    </source>
</evidence>
<protein>
    <recommendedName>
        <fullName evidence="8">N-acetylmuramoyl-L-alanine amidase</fullName>
    </recommendedName>
</protein>
<feature type="domain" description="N-acetylmuramoyl-L-alanine amidase" evidence="4">
    <location>
        <begin position="71"/>
        <end position="229"/>
    </location>
</feature>
<evidence type="ECO:0000256" key="2">
    <source>
        <dbReference type="SAM" id="MobiDB-lite"/>
    </source>
</evidence>
<dbReference type="SUPFAM" id="SSF55846">
    <property type="entry name" value="N-acetylmuramoyl-L-alanine amidase-like"/>
    <property type="match status" value="1"/>
</dbReference>
<evidence type="ECO:0000259" key="5">
    <source>
        <dbReference type="SMART" id="SM00701"/>
    </source>
</evidence>